<comment type="caution">
    <text evidence="1">The sequence shown here is derived from an EMBL/GenBank/DDBJ whole genome shotgun (WGS) entry which is preliminary data.</text>
</comment>
<reference evidence="1 2" key="1">
    <citation type="submission" date="2019-05" db="EMBL/GenBank/DDBJ databases">
        <title>Another draft genome of Portunus trituberculatus and its Hox gene families provides insights of decapod evolution.</title>
        <authorList>
            <person name="Jeong J.-H."/>
            <person name="Song I."/>
            <person name="Kim S."/>
            <person name="Choi T."/>
            <person name="Kim D."/>
            <person name="Ryu S."/>
            <person name="Kim W."/>
        </authorList>
    </citation>
    <scope>NUCLEOTIDE SEQUENCE [LARGE SCALE GENOMIC DNA]</scope>
    <source>
        <tissue evidence="1">Muscle</tissue>
    </source>
</reference>
<keyword evidence="2" id="KW-1185">Reference proteome</keyword>
<evidence type="ECO:0000313" key="2">
    <source>
        <dbReference type="Proteomes" id="UP000324222"/>
    </source>
</evidence>
<gene>
    <name evidence="1" type="ORF">E2C01_071927</name>
</gene>
<protein>
    <submittedName>
        <fullName evidence="1">Uncharacterized protein</fullName>
    </submittedName>
</protein>
<evidence type="ECO:0000313" key="1">
    <source>
        <dbReference type="EMBL" id="MPC77473.1"/>
    </source>
</evidence>
<organism evidence="1 2">
    <name type="scientific">Portunus trituberculatus</name>
    <name type="common">Swimming crab</name>
    <name type="synonym">Neptunus trituberculatus</name>
    <dbReference type="NCBI Taxonomy" id="210409"/>
    <lineage>
        <taxon>Eukaryota</taxon>
        <taxon>Metazoa</taxon>
        <taxon>Ecdysozoa</taxon>
        <taxon>Arthropoda</taxon>
        <taxon>Crustacea</taxon>
        <taxon>Multicrustacea</taxon>
        <taxon>Malacostraca</taxon>
        <taxon>Eumalacostraca</taxon>
        <taxon>Eucarida</taxon>
        <taxon>Decapoda</taxon>
        <taxon>Pleocyemata</taxon>
        <taxon>Brachyura</taxon>
        <taxon>Eubrachyura</taxon>
        <taxon>Portunoidea</taxon>
        <taxon>Portunidae</taxon>
        <taxon>Portuninae</taxon>
        <taxon>Portunus</taxon>
    </lineage>
</organism>
<name>A0A5B7I566_PORTR</name>
<sequence length="69" mass="7773">MGRPRSLALAESCENVCGSRVPCFTTPRSPNLLIPRPINERNIYDVFMILADNSLTRILRRHAKTPHVG</sequence>
<dbReference type="EMBL" id="VSRR010045936">
    <property type="protein sequence ID" value="MPC77473.1"/>
    <property type="molecule type" value="Genomic_DNA"/>
</dbReference>
<dbReference type="AlphaFoldDB" id="A0A5B7I566"/>
<proteinExistence type="predicted"/>
<accession>A0A5B7I566</accession>
<dbReference type="Proteomes" id="UP000324222">
    <property type="component" value="Unassembled WGS sequence"/>
</dbReference>